<reference evidence="10 11" key="1">
    <citation type="submission" date="2014-08" db="EMBL/GenBank/DDBJ databases">
        <authorList>
            <person name="den Bakker H.C."/>
        </authorList>
    </citation>
    <scope>NUCLEOTIDE SEQUENCE [LARGE SCALE GENOMIC DNA]</scope>
    <source>
        <strain evidence="10 11">DSM 18334</strain>
    </source>
</reference>
<sequence>MEIIRAEGLSFNYPDQERASLHDLSFTVNEGEFVVLCGPSGCGKTTLLRHLKRELKPVGTCEGAIWYKGQPMDELTAQTAAEDIGMVFQNPEAQIVMDTVWHELAFSMENMGYSPTVMRSRLAEIAGLFGLEPLLYKPVHELSGGQKQLLNLASVLLLRPKLLLLDEPTSQLDPVAAREFIHMLHRLNEEMSMTVIISEHRLEEVFPLADRVLLMEEGSLKAEGTPSELVQRIGHEEQQQHLSYLPTASRLFLALSPPEERAAKKSIPLTVREGKRWLQGRPALLKNDGHEAAVENIVTVTNSIRKEQETLLKCQEVTFRYQKEGPDILSKLSLYLYRNEVLAILGGNGAGKSTLLYLMAGLSKPQRGRITLAKGITAGYLAQNPLLYFSQDTVEEELLHMARYAELSEADAQREIIKLLDIFQLHEVYNSHPLDISGGQQQKVALAMVMLLGPDILLLDEPTKGLDPGAKERLASLLKLLCEEGKSIVLVTHDVEFAAKYATRCAMLFDGGITAEGPPDVFFSANYFYTTVVNRIVRDWLPQALTIEDVT</sequence>
<dbReference type="GO" id="GO:0016887">
    <property type="term" value="F:ATP hydrolysis activity"/>
    <property type="evidence" value="ECO:0007669"/>
    <property type="project" value="InterPro"/>
</dbReference>
<evidence type="ECO:0000256" key="5">
    <source>
        <dbReference type="ARBA" id="ARBA00022741"/>
    </source>
</evidence>
<evidence type="ECO:0000313" key="11">
    <source>
        <dbReference type="Proteomes" id="UP000029734"/>
    </source>
</evidence>
<evidence type="ECO:0000313" key="10">
    <source>
        <dbReference type="EMBL" id="KGE19257.1"/>
    </source>
</evidence>
<evidence type="ECO:0000256" key="4">
    <source>
        <dbReference type="ARBA" id="ARBA00022475"/>
    </source>
</evidence>
<keyword evidence="4" id="KW-1003">Cell membrane</keyword>
<keyword evidence="7" id="KW-1278">Translocase</keyword>
<name>A0A098MCH4_9BACL</name>
<dbReference type="InterPro" id="IPR017871">
    <property type="entry name" value="ABC_transporter-like_CS"/>
</dbReference>
<dbReference type="InterPro" id="IPR003593">
    <property type="entry name" value="AAA+_ATPase"/>
</dbReference>
<comment type="caution">
    <text evidence="10">The sequence shown here is derived from an EMBL/GenBank/DDBJ whole genome shotgun (WGS) entry which is preliminary data.</text>
</comment>
<keyword evidence="5" id="KW-0547">Nucleotide-binding</keyword>
<dbReference type="PANTHER" id="PTHR43553">
    <property type="entry name" value="HEAVY METAL TRANSPORTER"/>
    <property type="match status" value="1"/>
</dbReference>
<dbReference type="eggNOG" id="COG3845">
    <property type="taxonomic scope" value="Bacteria"/>
</dbReference>
<keyword evidence="8" id="KW-0472">Membrane</keyword>
<dbReference type="STRING" id="268407.PWYN_07745"/>
<dbReference type="InterPro" id="IPR003439">
    <property type="entry name" value="ABC_transporter-like_ATP-bd"/>
</dbReference>
<organism evidence="10 11">
    <name type="scientific">Paenibacillus wynnii</name>
    <dbReference type="NCBI Taxonomy" id="268407"/>
    <lineage>
        <taxon>Bacteria</taxon>
        <taxon>Bacillati</taxon>
        <taxon>Bacillota</taxon>
        <taxon>Bacilli</taxon>
        <taxon>Bacillales</taxon>
        <taxon>Paenibacillaceae</taxon>
        <taxon>Paenibacillus</taxon>
    </lineage>
</organism>
<evidence type="ECO:0000259" key="9">
    <source>
        <dbReference type="PROSITE" id="PS50893"/>
    </source>
</evidence>
<dbReference type="PANTHER" id="PTHR43553:SF27">
    <property type="entry name" value="ENERGY-COUPLING FACTOR TRANSPORTER ATP-BINDING PROTEIN ECFA2"/>
    <property type="match status" value="1"/>
</dbReference>
<feature type="domain" description="ABC transporter" evidence="9">
    <location>
        <begin position="312"/>
        <end position="535"/>
    </location>
</feature>
<dbReference type="EMBL" id="JQCR01000002">
    <property type="protein sequence ID" value="KGE19257.1"/>
    <property type="molecule type" value="Genomic_DNA"/>
</dbReference>
<dbReference type="SUPFAM" id="SSF52540">
    <property type="entry name" value="P-loop containing nucleoside triphosphate hydrolases"/>
    <property type="match status" value="2"/>
</dbReference>
<evidence type="ECO:0000256" key="3">
    <source>
        <dbReference type="ARBA" id="ARBA00022448"/>
    </source>
</evidence>
<dbReference type="PROSITE" id="PS00211">
    <property type="entry name" value="ABC_TRANSPORTER_1"/>
    <property type="match status" value="2"/>
</dbReference>
<dbReference type="AlphaFoldDB" id="A0A098MCH4"/>
<dbReference type="InterPro" id="IPR050095">
    <property type="entry name" value="ECF_ABC_transporter_ATP-bd"/>
</dbReference>
<dbReference type="OrthoDB" id="501320at2"/>
<protein>
    <recommendedName>
        <fullName evidence="9">ABC transporter domain-containing protein</fullName>
    </recommendedName>
</protein>
<dbReference type="InterPro" id="IPR027417">
    <property type="entry name" value="P-loop_NTPase"/>
</dbReference>
<keyword evidence="3" id="KW-0813">Transport</keyword>
<dbReference type="PROSITE" id="PS50893">
    <property type="entry name" value="ABC_TRANSPORTER_2"/>
    <property type="match status" value="2"/>
</dbReference>
<evidence type="ECO:0000256" key="7">
    <source>
        <dbReference type="ARBA" id="ARBA00022967"/>
    </source>
</evidence>
<dbReference type="Gene3D" id="3.40.50.300">
    <property type="entry name" value="P-loop containing nucleotide triphosphate hydrolases"/>
    <property type="match status" value="2"/>
</dbReference>
<evidence type="ECO:0000256" key="6">
    <source>
        <dbReference type="ARBA" id="ARBA00022840"/>
    </source>
</evidence>
<feature type="domain" description="ABC transporter" evidence="9">
    <location>
        <begin position="4"/>
        <end position="242"/>
    </location>
</feature>
<keyword evidence="6" id="KW-0067">ATP-binding</keyword>
<dbReference type="GO" id="GO:0042626">
    <property type="term" value="F:ATPase-coupled transmembrane transporter activity"/>
    <property type="evidence" value="ECO:0007669"/>
    <property type="project" value="TreeGrafter"/>
</dbReference>
<proteinExistence type="inferred from homology"/>
<evidence type="ECO:0000256" key="2">
    <source>
        <dbReference type="ARBA" id="ARBA00005417"/>
    </source>
</evidence>
<reference evidence="10 11" key="2">
    <citation type="submission" date="2014-10" db="EMBL/GenBank/DDBJ databases">
        <title>Comparative genomics of the Paenibacillus odorifer group.</title>
        <authorList>
            <person name="Tsai Y.-C."/>
            <person name="Martin N."/>
            <person name="Korlach J."/>
            <person name="Wiedmann M."/>
        </authorList>
    </citation>
    <scope>NUCLEOTIDE SEQUENCE [LARGE SCALE GENOMIC DNA]</scope>
    <source>
        <strain evidence="10 11">DSM 18334</strain>
    </source>
</reference>
<comment type="similarity">
    <text evidence="2">Belongs to the ABC transporter superfamily.</text>
</comment>
<dbReference type="Proteomes" id="UP000029734">
    <property type="component" value="Unassembled WGS sequence"/>
</dbReference>
<dbReference type="GO" id="GO:0043190">
    <property type="term" value="C:ATP-binding cassette (ABC) transporter complex"/>
    <property type="evidence" value="ECO:0007669"/>
    <property type="project" value="TreeGrafter"/>
</dbReference>
<evidence type="ECO:0000256" key="1">
    <source>
        <dbReference type="ARBA" id="ARBA00004202"/>
    </source>
</evidence>
<dbReference type="SMART" id="SM00382">
    <property type="entry name" value="AAA"/>
    <property type="match status" value="2"/>
</dbReference>
<accession>A0A098MCH4</accession>
<keyword evidence="11" id="KW-1185">Reference proteome</keyword>
<comment type="subcellular location">
    <subcellularLocation>
        <location evidence="1">Cell membrane</location>
        <topology evidence="1">Peripheral membrane protein</topology>
    </subcellularLocation>
</comment>
<dbReference type="CDD" id="cd03225">
    <property type="entry name" value="ABC_cobalt_CbiO_domain1"/>
    <property type="match status" value="1"/>
</dbReference>
<gene>
    <name evidence="10" type="ORF">PWYN_07745</name>
</gene>
<dbReference type="RefSeq" id="WP_036650034.1">
    <property type="nucleotide sequence ID" value="NZ_JQCR01000002.1"/>
</dbReference>
<dbReference type="InterPro" id="IPR015856">
    <property type="entry name" value="ABC_transpr_CbiO/EcfA_su"/>
</dbReference>
<evidence type="ECO:0000256" key="8">
    <source>
        <dbReference type="ARBA" id="ARBA00023136"/>
    </source>
</evidence>
<dbReference type="Pfam" id="PF00005">
    <property type="entry name" value="ABC_tran"/>
    <property type="match status" value="2"/>
</dbReference>
<dbReference type="GO" id="GO:0005524">
    <property type="term" value="F:ATP binding"/>
    <property type="evidence" value="ECO:0007669"/>
    <property type="project" value="UniProtKB-KW"/>
</dbReference>